<dbReference type="AlphaFoldDB" id="A0A9Q8INJ4"/>
<feature type="domain" description="UvrD-like helicase ATP-binding" evidence="15">
    <location>
        <begin position="2"/>
        <end position="468"/>
    </location>
</feature>
<comment type="cofactor">
    <cofactor evidence="13">
        <name>Mg(2+)</name>
        <dbReference type="ChEBI" id="CHEBI:18420"/>
    </cofactor>
</comment>
<dbReference type="Pfam" id="PF00580">
    <property type="entry name" value="UvrD-helicase"/>
    <property type="match status" value="1"/>
</dbReference>
<comment type="similarity">
    <text evidence="13">Belongs to the helicase family. AddA subfamily.</text>
</comment>
<proteinExistence type="inferred from homology"/>
<organism evidence="17 18">
    <name type="scientific">Apilactobacillus micheneri</name>
    <dbReference type="NCBI Taxonomy" id="1899430"/>
    <lineage>
        <taxon>Bacteria</taxon>
        <taxon>Bacillati</taxon>
        <taxon>Bacillota</taxon>
        <taxon>Bacilli</taxon>
        <taxon>Lactobacillales</taxon>
        <taxon>Lactobacillaceae</taxon>
        <taxon>Apilactobacillus</taxon>
    </lineage>
</organism>
<comment type="catalytic activity">
    <reaction evidence="12 13">
        <text>ATP + H2O = ADP + phosphate + H(+)</text>
        <dbReference type="Rhea" id="RHEA:13065"/>
        <dbReference type="ChEBI" id="CHEBI:15377"/>
        <dbReference type="ChEBI" id="CHEBI:15378"/>
        <dbReference type="ChEBI" id="CHEBI:30616"/>
        <dbReference type="ChEBI" id="CHEBI:43474"/>
        <dbReference type="ChEBI" id="CHEBI:456216"/>
        <dbReference type="EC" id="5.6.2.4"/>
    </reaction>
</comment>
<evidence type="ECO:0000256" key="9">
    <source>
        <dbReference type="ARBA" id="ARBA00023204"/>
    </source>
</evidence>
<dbReference type="Gene3D" id="3.90.320.10">
    <property type="match status" value="1"/>
</dbReference>
<dbReference type="PROSITE" id="PS51217">
    <property type="entry name" value="UVRD_HELICASE_CTER"/>
    <property type="match status" value="1"/>
</dbReference>
<dbReference type="Pfam" id="PF12705">
    <property type="entry name" value="PDDEXK_1"/>
    <property type="match status" value="1"/>
</dbReference>
<dbReference type="PANTHER" id="PTHR11070">
    <property type="entry name" value="UVRD / RECB / PCRA DNA HELICASE FAMILY MEMBER"/>
    <property type="match status" value="1"/>
</dbReference>
<dbReference type="PANTHER" id="PTHR11070:SF48">
    <property type="entry name" value="ATP-DEPENDENT HELICASE_NUCLEASE SUBUNIT A"/>
    <property type="match status" value="1"/>
</dbReference>
<evidence type="ECO:0000256" key="14">
    <source>
        <dbReference type="PROSITE-ProRule" id="PRU00560"/>
    </source>
</evidence>
<dbReference type="InterPro" id="IPR000212">
    <property type="entry name" value="DNA_helicase_UvrD/REP"/>
</dbReference>
<dbReference type="GO" id="GO:0033202">
    <property type="term" value="C:DNA helicase complex"/>
    <property type="evidence" value="ECO:0007669"/>
    <property type="project" value="TreeGrafter"/>
</dbReference>
<dbReference type="PROSITE" id="PS51198">
    <property type="entry name" value="UVRD_HELICASE_ATP_BIND"/>
    <property type="match status" value="1"/>
</dbReference>
<dbReference type="SUPFAM" id="SSF52980">
    <property type="entry name" value="Restriction endonuclease-like"/>
    <property type="match status" value="1"/>
</dbReference>
<dbReference type="EMBL" id="QUBG01000003">
    <property type="protein sequence ID" value="TPR44134.1"/>
    <property type="molecule type" value="Genomic_DNA"/>
</dbReference>
<keyword evidence="5 13" id="KW-0347">Helicase</keyword>
<dbReference type="EC" id="3.1.-.-" evidence="13"/>
<evidence type="ECO:0000256" key="13">
    <source>
        <dbReference type="HAMAP-Rule" id="MF_01451"/>
    </source>
</evidence>
<evidence type="ECO:0000256" key="7">
    <source>
        <dbReference type="ARBA" id="ARBA00022840"/>
    </source>
</evidence>
<keyword evidence="4 13" id="KW-0378">Hydrolase</keyword>
<keyword evidence="8 13" id="KW-0238">DNA-binding</keyword>
<protein>
    <recommendedName>
        <fullName evidence="13">ATP-dependent helicase/nuclease subunit A</fullName>
        <ecNumber evidence="13">3.1.-.-</ecNumber>
        <ecNumber evidence="13">5.6.2.4</ecNumber>
    </recommendedName>
    <alternativeName>
        <fullName evidence="13">ATP-dependent helicase/nuclease AddA</fullName>
    </alternativeName>
    <alternativeName>
        <fullName evidence="13">DNA 3'-5' helicase AddA</fullName>
    </alternativeName>
</protein>
<keyword evidence="2 13" id="KW-0547">Nucleotide-binding</keyword>
<dbReference type="InterPro" id="IPR011604">
    <property type="entry name" value="PDDEXK-like_dom_sf"/>
</dbReference>
<feature type="binding site" evidence="14">
    <location>
        <begin position="23"/>
        <end position="30"/>
    </location>
    <ligand>
        <name>ATP</name>
        <dbReference type="ChEBI" id="CHEBI:30616"/>
    </ligand>
</feature>
<dbReference type="GO" id="GO:0008408">
    <property type="term" value="F:3'-5' exonuclease activity"/>
    <property type="evidence" value="ECO:0007669"/>
    <property type="project" value="UniProtKB-UniRule"/>
</dbReference>
<comment type="caution">
    <text evidence="17">The sequence shown here is derived from an EMBL/GenBank/DDBJ whole genome shotgun (WGS) entry which is preliminary data.</text>
</comment>
<dbReference type="EC" id="5.6.2.4" evidence="13"/>
<dbReference type="InterPro" id="IPR027417">
    <property type="entry name" value="P-loop_NTPase"/>
</dbReference>
<dbReference type="Gene3D" id="3.40.50.300">
    <property type="entry name" value="P-loop containing nucleotide triphosphate hydrolases"/>
    <property type="match status" value="4"/>
</dbReference>
<evidence type="ECO:0000256" key="3">
    <source>
        <dbReference type="ARBA" id="ARBA00022763"/>
    </source>
</evidence>
<evidence type="ECO:0000259" key="15">
    <source>
        <dbReference type="PROSITE" id="PS51198"/>
    </source>
</evidence>
<dbReference type="InterPro" id="IPR014017">
    <property type="entry name" value="DNA_helicase_UvrD-like_C"/>
</dbReference>
<dbReference type="Proteomes" id="UP000784700">
    <property type="component" value="Unassembled WGS sequence"/>
</dbReference>
<dbReference type="InterPro" id="IPR011335">
    <property type="entry name" value="Restrct_endonuc-II-like"/>
</dbReference>
<dbReference type="InterPro" id="IPR038726">
    <property type="entry name" value="PDDEXK_AddAB-type"/>
</dbReference>
<keyword evidence="6 13" id="KW-0269">Exonuclease</keyword>
<gene>
    <name evidence="13 17" type="primary">addA</name>
    <name evidence="17" type="ORF">DY130_03595</name>
</gene>
<evidence type="ECO:0000256" key="10">
    <source>
        <dbReference type="ARBA" id="ARBA00023235"/>
    </source>
</evidence>
<comment type="function">
    <text evidence="13">The heterodimer acts as both an ATP-dependent DNA helicase and an ATP-dependent, dual-direction single-stranded exonuclease. Recognizes the chi site generating a DNA molecule suitable for the initiation of homologous recombination. The AddA nuclease domain is required for chi fragment generation; this subunit has the helicase and 3' -&gt; 5' nuclease activities.</text>
</comment>
<evidence type="ECO:0000259" key="16">
    <source>
        <dbReference type="PROSITE" id="PS51217"/>
    </source>
</evidence>
<comment type="catalytic activity">
    <reaction evidence="11 13">
        <text>Couples ATP hydrolysis with the unwinding of duplex DNA by translocating in the 3'-5' direction.</text>
        <dbReference type="EC" id="5.6.2.4"/>
    </reaction>
</comment>
<dbReference type="RefSeq" id="WP_140936210.1">
    <property type="nucleotide sequence ID" value="NZ_QUBF01000003.1"/>
</dbReference>
<dbReference type="GO" id="GO:0005524">
    <property type="term" value="F:ATP binding"/>
    <property type="evidence" value="ECO:0007669"/>
    <property type="project" value="UniProtKB-UniRule"/>
</dbReference>
<evidence type="ECO:0000256" key="8">
    <source>
        <dbReference type="ARBA" id="ARBA00023125"/>
    </source>
</evidence>
<evidence type="ECO:0000256" key="1">
    <source>
        <dbReference type="ARBA" id="ARBA00022722"/>
    </source>
</evidence>
<evidence type="ECO:0000256" key="2">
    <source>
        <dbReference type="ARBA" id="ARBA00022741"/>
    </source>
</evidence>
<dbReference type="GO" id="GO:0043138">
    <property type="term" value="F:3'-5' DNA helicase activity"/>
    <property type="evidence" value="ECO:0007669"/>
    <property type="project" value="UniProtKB-UniRule"/>
</dbReference>
<dbReference type="GO" id="GO:0000724">
    <property type="term" value="P:double-strand break repair via homologous recombination"/>
    <property type="evidence" value="ECO:0007669"/>
    <property type="project" value="UniProtKB-UniRule"/>
</dbReference>
<dbReference type="InterPro" id="IPR014016">
    <property type="entry name" value="UvrD-like_ATP-bd"/>
</dbReference>
<evidence type="ECO:0000313" key="18">
    <source>
        <dbReference type="Proteomes" id="UP000784700"/>
    </source>
</evidence>
<dbReference type="InterPro" id="IPR014152">
    <property type="entry name" value="AddA"/>
</dbReference>
<evidence type="ECO:0000313" key="17">
    <source>
        <dbReference type="EMBL" id="TPR44134.1"/>
    </source>
</evidence>
<dbReference type="GO" id="GO:0005829">
    <property type="term" value="C:cytosol"/>
    <property type="evidence" value="ECO:0007669"/>
    <property type="project" value="TreeGrafter"/>
</dbReference>
<evidence type="ECO:0000256" key="11">
    <source>
        <dbReference type="ARBA" id="ARBA00034617"/>
    </source>
</evidence>
<comment type="subunit">
    <text evidence="13">Heterodimer of AddA and AddB/RexB.</text>
</comment>
<dbReference type="Pfam" id="PF13361">
    <property type="entry name" value="UvrD_C"/>
    <property type="match status" value="1"/>
</dbReference>
<dbReference type="HAMAP" id="MF_01451">
    <property type="entry name" value="AddA"/>
    <property type="match status" value="1"/>
</dbReference>
<name>A0A9Q8INJ4_9LACO</name>
<evidence type="ECO:0000256" key="4">
    <source>
        <dbReference type="ARBA" id="ARBA00022801"/>
    </source>
</evidence>
<reference evidence="17" key="1">
    <citation type="submission" date="2018-08" db="EMBL/GenBank/DDBJ databases">
        <title>Comparative genomics of wild bee and flower associated Lactobacillus reveals potential adaptation to the bee host.</title>
        <authorList>
            <person name="Vuong H.Q."/>
            <person name="Mcfrederick Q.S."/>
        </authorList>
    </citation>
    <scope>NUCLEOTIDE SEQUENCE</scope>
    <source>
        <strain evidence="17">HV_63</strain>
    </source>
</reference>
<dbReference type="NCBIfam" id="TIGR02785">
    <property type="entry name" value="addA_Gpos"/>
    <property type="match status" value="1"/>
</dbReference>
<keyword evidence="10 13" id="KW-0413">Isomerase</keyword>
<evidence type="ECO:0000256" key="6">
    <source>
        <dbReference type="ARBA" id="ARBA00022839"/>
    </source>
</evidence>
<dbReference type="SUPFAM" id="SSF52540">
    <property type="entry name" value="P-loop containing nucleoside triphosphate hydrolases"/>
    <property type="match status" value="1"/>
</dbReference>
<keyword evidence="9 13" id="KW-0234">DNA repair</keyword>
<dbReference type="GO" id="GO:0003690">
    <property type="term" value="F:double-stranded DNA binding"/>
    <property type="evidence" value="ECO:0007669"/>
    <property type="project" value="UniProtKB-UniRule"/>
</dbReference>
<keyword evidence="7 13" id="KW-0067">ATP-binding</keyword>
<accession>A0A9Q8INJ4</accession>
<feature type="domain" description="UvrD-like helicase C-terminal" evidence="16">
    <location>
        <begin position="495"/>
        <end position="792"/>
    </location>
</feature>
<evidence type="ECO:0000256" key="12">
    <source>
        <dbReference type="ARBA" id="ARBA00048988"/>
    </source>
</evidence>
<keyword evidence="1 13" id="KW-0540">Nuclease</keyword>
<evidence type="ECO:0000256" key="5">
    <source>
        <dbReference type="ARBA" id="ARBA00022806"/>
    </source>
</evidence>
<keyword evidence="3 13" id="KW-0227">DNA damage</keyword>
<sequence>MQYTKPQKQAVFDRFDKNVLVSASAGSGKTRVLVDRVINKLLNEHIDIDEMLILTFTKAAAKEMRDRIQTALREQLNQTDNNDTKVFLVKQLRRLSVADISTLDAFCQKIVQNYYYIINLDPNFRLLADQTESQMLKEQVWENVREDLYANDKDGSFAQLTENFSDDRSDDGLTNLVFKTYDYANVNQDPIEWLKQTPNIYDIGAGSITDSDFYQKHLLPIIENEVAQQKLSFESAKTVAEDNGLEKEAACVQLDIEAMQQLLDSLKQNKWDDLRKTFSEVKFKSFPRTNKDYDDVDKATHDRIKNIRNDAKKAFQKLPDKYFALNEADNLSIMQASKKSVDKLVRVVLTFSDNYQQAKLKRHALEFIDLEHYAYDILSGDNAKSKGIREILQSQYNEIMIDEYQDNNRLQDAIISTVAKQNPSNMFMVGDVKQSIYRFRLADPSMFIDRMDSQDDDTIVLPDNFRSAKNIDEFINLIFTQIMDKQIGDIDYTDAAKLKAGAKYPDDLTANVDLLMYESKDADEEAVDEQFQIQDSAHGQIEIVAQKIDEMINKQMPVYDRKQQTMRPVEYSDIAIISSTRNNNLVLSDIFGSHNIPLIVNGAQSYFKTTEIQIMMALLSIIDNPYQDIPLVAVLRSPIVGLNENQLAYLRINAKTGDYFNAVLKFMHDYPTTADTEFGNQVFDKIKVFLEQLNKFRNIAQQHEIVDLIWHIYQTTGFLDYVGGMPAGKQRQANLHALYERAFDYEKTSFKGLFQFVRFVRHMQERNEDLDEANADENTNAVSVMTIHGSKGLEFPVVFLIDASHGFNQQDSKQPYVLNDQLGLGITYLNPNNRVKEDTLQRQVVTQVENKGLLAEEMRKLYVALTRAEQQLFIVGATKNGNDRTKIIDAWQKAAHSNELLLSNALRSGAKNYLDWIGPALVRHPRFREKFGDDISYTGLNDDITQFDVNFYNQNDLSKNLISGDNTDNKEWLAAFKKLAKQPLPEDINVDKIDQIMDYQYPDQVATQTTAYQSVSEIKRLFEDPDNITLGNYDEDWQENKQSSRYVNSDFNEPQFMQAVSQPSPAEVGTATHLILQELDLSKRPSNQEIIDLIERLVADQVITKEVAAKIDVDEVVKLFDTDLGQLILENHDKLSREAPFSMLMNANLVFNGFDKDSDEKILIHGIIDGYLEFSDHVVLFDYKTDYIGNHNVDQHVAKIIDKYRGQINLYAKALSNILNKPVTGKYLYLLSINQAEKID</sequence>